<keyword evidence="7" id="KW-0456">Lyase</keyword>
<keyword evidence="8" id="KW-1185">Reference proteome</keyword>
<evidence type="ECO:0000256" key="2">
    <source>
        <dbReference type="ARBA" id="ARBA00022723"/>
    </source>
</evidence>
<gene>
    <name evidence="7" type="ORF">FSW04_20430</name>
</gene>
<comment type="cofactor">
    <cofactor evidence="1">
        <name>Mg(2+)</name>
        <dbReference type="ChEBI" id="CHEBI:18420"/>
    </cofactor>
</comment>
<dbReference type="Proteomes" id="UP000321805">
    <property type="component" value="Chromosome"/>
</dbReference>
<dbReference type="InterPro" id="IPR040442">
    <property type="entry name" value="Pyrv_kinase-like_dom_sf"/>
</dbReference>
<dbReference type="PANTHER" id="PTHR32308:SF0">
    <property type="entry name" value="HPCH_HPAI ALDOLASE_CITRATE LYASE DOMAIN-CONTAINING PROTEIN"/>
    <property type="match status" value="1"/>
</dbReference>
<dbReference type="GO" id="GO:0006107">
    <property type="term" value="P:oxaloacetate metabolic process"/>
    <property type="evidence" value="ECO:0007669"/>
    <property type="project" value="TreeGrafter"/>
</dbReference>
<dbReference type="Pfam" id="PF03328">
    <property type="entry name" value="HpcH_HpaI"/>
    <property type="match status" value="2"/>
</dbReference>
<accession>A0A5B8UA64</accession>
<dbReference type="GO" id="GO:0000287">
    <property type="term" value="F:magnesium ion binding"/>
    <property type="evidence" value="ECO:0007669"/>
    <property type="project" value="TreeGrafter"/>
</dbReference>
<feature type="binding site" evidence="5">
    <location>
        <position position="141"/>
    </location>
    <ligand>
        <name>Mg(2+)</name>
        <dbReference type="ChEBI" id="CHEBI:18420"/>
    </ligand>
</feature>
<reference evidence="7 8" key="1">
    <citation type="journal article" date="2018" name="J. Microbiol.">
        <title>Baekduia soli gen. nov., sp. nov., a novel bacterium isolated from the soil of Baekdu Mountain and proposal of a novel family name, Baekduiaceae fam. nov.</title>
        <authorList>
            <person name="An D.S."/>
            <person name="Siddiqi M.Z."/>
            <person name="Kim K.H."/>
            <person name="Yu H.S."/>
            <person name="Im W.T."/>
        </authorList>
    </citation>
    <scope>NUCLEOTIDE SEQUENCE [LARGE SCALE GENOMIC DNA]</scope>
    <source>
        <strain evidence="7 8">BR7-21</strain>
    </source>
</reference>
<feature type="binding site" evidence="5">
    <location>
        <position position="115"/>
    </location>
    <ligand>
        <name>Mg(2+)</name>
        <dbReference type="ChEBI" id="CHEBI:18420"/>
    </ligand>
</feature>
<feature type="binding site" evidence="4">
    <location>
        <position position="115"/>
    </location>
    <ligand>
        <name>substrate</name>
    </ligand>
</feature>
<dbReference type="InterPro" id="IPR005000">
    <property type="entry name" value="Aldolase/citrate-lyase_domain"/>
</dbReference>
<dbReference type="Gene3D" id="3.20.20.60">
    <property type="entry name" value="Phosphoenolpyruvate-binding domains"/>
    <property type="match status" value="1"/>
</dbReference>
<dbReference type="PANTHER" id="PTHR32308">
    <property type="entry name" value="LYASE BETA SUBUNIT, PUTATIVE (AFU_ORTHOLOGUE AFUA_4G13030)-RELATED"/>
    <property type="match status" value="1"/>
</dbReference>
<dbReference type="RefSeq" id="WP_146922073.1">
    <property type="nucleotide sequence ID" value="NZ_CP042430.1"/>
</dbReference>
<dbReference type="EMBL" id="CP042430">
    <property type="protein sequence ID" value="QEC49708.1"/>
    <property type="molecule type" value="Genomic_DNA"/>
</dbReference>
<name>A0A5B8UA64_9ACTN</name>
<evidence type="ECO:0000313" key="7">
    <source>
        <dbReference type="EMBL" id="QEC49708.1"/>
    </source>
</evidence>
<evidence type="ECO:0000259" key="6">
    <source>
        <dbReference type="Pfam" id="PF03328"/>
    </source>
</evidence>
<dbReference type="PIRSF" id="PIRSF015582">
    <property type="entry name" value="Cit_lyase_B"/>
    <property type="match status" value="1"/>
</dbReference>
<dbReference type="GO" id="GO:0016829">
    <property type="term" value="F:lyase activity"/>
    <property type="evidence" value="ECO:0007669"/>
    <property type="project" value="UniProtKB-KW"/>
</dbReference>
<evidence type="ECO:0000313" key="8">
    <source>
        <dbReference type="Proteomes" id="UP000321805"/>
    </source>
</evidence>
<feature type="domain" description="HpcH/HpaI aldolase/citrate lyase" evidence="6">
    <location>
        <begin position="6"/>
        <end position="96"/>
    </location>
</feature>
<dbReference type="InterPro" id="IPR015813">
    <property type="entry name" value="Pyrv/PenolPyrv_kinase-like_dom"/>
</dbReference>
<dbReference type="OrthoDB" id="5172636at2"/>
<dbReference type="KEGG" id="bsol:FSW04_20430"/>
<protein>
    <submittedName>
        <fullName evidence="7">CoA ester lyase</fullName>
    </submittedName>
</protein>
<dbReference type="AlphaFoldDB" id="A0A5B8UA64"/>
<feature type="domain" description="HpcH/HpaI aldolase/citrate lyase" evidence="6">
    <location>
        <begin position="109"/>
        <end position="210"/>
    </location>
</feature>
<proteinExistence type="predicted"/>
<dbReference type="SUPFAM" id="SSF51621">
    <property type="entry name" value="Phosphoenolpyruvate/pyruvate domain"/>
    <property type="match status" value="1"/>
</dbReference>
<keyword evidence="2 5" id="KW-0479">Metal-binding</keyword>
<evidence type="ECO:0000256" key="3">
    <source>
        <dbReference type="ARBA" id="ARBA00022842"/>
    </source>
</evidence>
<organism evidence="7 8">
    <name type="scientific">Baekduia soli</name>
    <dbReference type="NCBI Taxonomy" id="496014"/>
    <lineage>
        <taxon>Bacteria</taxon>
        <taxon>Bacillati</taxon>
        <taxon>Actinomycetota</taxon>
        <taxon>Thermoleophilia</taxon>
        <taxon>Solirubrobacterales</taxon>
        <taxon>Baekduiaceae</taxon>
        <taxon>Baekduia</taxon>
    </lineage>
</organism>
<evidence type="ECO:0000256" key="5">
    <source>
        <dbReference type="PIRSR" id="PIRSR015582-2"/>
    </source>
</evidence>
<sequence length="280" mass="29481">MIAPLRSLLFAPGDDPRKLGKALASEADVVVADLEDAVAPEAKEGARATIEEAFRAAGDRRGAIVRVNALETPWAQDDLAWARRLGVGAVLVPKATPEALAALPGDLPPVIAILETALGVHRAFDVASHPAVRVLLLGALDLSAEIDFRWTASGEGLLFARSKLVLESAAAGIDPPLDTVWVQFADHDGLREESENVRGLGFQGKCCIHPAQVAIVNAAFSNAEQVAWARRVVEAYDAALARGDGAIAVDGEMIDMASLRRARELLRRAGPAVPEDAGGT</sequence>
<evidence type="ECO:0000256" key="4">
    <source>
        <dbReference type="PIRSR" id="PIRSR015582-1"/>
    </source>
</evidence>
<keyword evidence="3 5" id="KW-0460">Magnesium</keyword>
<dbReference type="InterPro" id="IPR011206">
    <property type="entry name" value="Citrate_lyase_beta/mcl1/mcl2"/>
</dbReference>
<evidence type="ECO:0000256" key="1">
    <source>
        <dbReference type="ARBA" id="ARBA00001946"/>
    </source>
</evidence>
<feature type="binding site" evidence="4">
    <location>
        <position position="66"/>
    </location>
    <ligand>
        <name>substrate</name>
    </ligand>
</feature>